<sequence>MLDSIDRKILRSLQQDSSRGLAEVAEEVGLSSSPCWKRIRRLEAEGYIQRRVAILDRERLDLAVTVFVAVKTNQHHEGWLADFARTVSDIPEVVEFYRMSGELDYMLKIVCKDIADYDRIYKSLIKRTTIYDVSASFAMEQIKCTTQLPI</sequence>
<accession>D4Z8G8</accession>
<dbReference type="PRINTS" id="PR00033">
    <property type="entry name" value="HTHASNC"/>
</dbReference>
<dbReference type="GO" id="GO:0005829">
    <property type="term" value="C:cytosol"/>
    <property type="evidence" value="ECO:0007669"/>
    <property type="project" value="TreeGrafter"/>
</dbReference>
<evidence type="ECO:0000256" key="2">
    <source>
        <dbReference type="ARBA" id="ARBA00023125"/>
    </source>
</evidence>
<dbReference type="eggNOG" id="COG1522">
    <property type="taxonomic scope" value="Bacteria"/>
</dbReference>
<keyword evidence="2" id="KW-0238">DNA-binding</keyword>
<dbReference type="Pfam" id="PF13412">
    <property type="entry name" value="HTH_24"/>
    <property type="match status" value="1"/>
</dbReference>
<keyword evidence="3" id="KW-0804">Transcription</keyword>
<dbReference type="InterPro" id="IPR019887">
    <property type="entry name" value="Tscrpt_reg_AsnC/Lrp_C"/>
</dbReference>
<dbReference type="GO" id="GO:0043200">
    <property type="term" value="P:response to amino acid"/>
    <property type="evidence" value="ECO:0007669"/>
    <property type="project" value="TreeGrafter"/>
</dbReference>
<dbReference type="InterPro" id="IPR011991">
    <property type="entry name" value="ArsR-like_HTH"/>
</dbReference>
<dbReference type="InterPro" id="IPR019888">
    <property type="entry name" value="Tscrpt_reg_AsnC-like"/>
</dbReference>
<dbReference type="PROSITE" id="PS00519">
    <property type="entry name" value="HTH_ASNC_1"/>
    <property type="match status" value="1"/>
</dbReference>
<dbReference type="Proteomes" id="UP000007753">
    <property type="component" value="Chromosome 2"/>
</dbReference>
<dbReference type="InterPro" id="IPR036388">
    <property type="entry name" value="WH-like_DNA-bd_sf"/>
</dbReference>
<keyword evidence="6" id="KW-1185">Reference proteome</keyword>
<dbReference type="InterPro" id="IPR011008">
    <property type="entry name" value="Dimeric_a/b-barrel"/>
</dbReference>
<dbReference type="PANTHER" id="PTHR30154:SF17">
    <property type="entry name" value="DNA-BINDING TRANSCRIPTIONAL ACTIVATOR DECR"/>
    <property type="match status" value="1"/>
</dbReference>
<evidence type="ECO:0000256" key="3">
    <source>
        <dbReference type="ARBA" id="ARBA00023163"/>
    </source>
</evidence>
<dbReference type="EMBL" id="AP010804">
    <property type="protein sequence ID" value="BAI98787.1"/>
    <property type="molecule type" value="Genomic_DNA"/>
</dbReference>
<dbReference type="Gene3D" id="1.10.10.10">
    <property type="entry name" value="Winged helix-like DNA-binding domain superfamily/Winged helix DNA-binding domain"/>
    <property type="match status" value="1"/>
</dbReference>
<dbReference type="HOGENOM" id="CLU_091233_0_2_5"/>
<dbReference type="InterPro" id="IPR000485">
    <property type="entry name" value="AsnC-type_HTH_dom"/>
</dbReference>
<dbReference type="PROSITE" id="PS50956">
    <property type="entry name" value="HTH_ASNC_2"/>
    <property type="match status" value="1"/>
</dbReference>
<dbReference type="GO" id="GO:0006355">
    <property type="term" value="P:regulation of DNA-templated transcription"/>
    <property type="evidence" value="ECO:0007669"/>
    <property type="project" value="UniProtKB-ARBA"/>
</dbReference>
<dbReference type="SUPFAM" id="SSF54909">
    <property type="entry name" value="Dimeric alpha+beta barrel"/>
    <property type="match status" value="1"/>
</dbReference>
<dbReference type="STRING" id="452662.SJA_C2-04240"/>
<dbReference type="CDD" id="cd00090">
    <property type="entry name" value="HTH_ARSR"/>
    <property type="match status" value="1"/>
</dbReference>
<dbReference type="Gene3D" id="3.30.70.920">
    <property type="match status" value="1"/>
</dbReference>
<feature type="domain" description="HTH asnC-type" evidence="4">
    <location>
        <begin position="2"/>
        <end position="63"/>
    </location>
</feature>
<dbReference type="PANTHER" id="PTHR30154">
    <property type="entry name" value="LEUCINE-RESPONSIVE REGULATORY PROTEIN"/>
    <property type="match status" value="1"/>
</dbReference>
<reference evidence="5 6" key="1">
    <citation type="journal article" date="2010" name="J. Bacteriol.">
        <title>Complete genome sequence of the representative gamma-hexachlorocyclohexane-degrading bacterium Sphingobium japonicum UT26.</title>
        <authorList>
            <person name="Nagata Y."/>
            <person name="Ohtsubo Y."/>
            <person name="Endo R."/>
            <person name="Ichikawa N."/>
            <person name="Ankai A."/>
            <person name="Oguchi A."/>
            <person name="Fukui S."/>
            <person name="Fujita N."/>
            <person name="Tsuda M."/>
        </authorList>
    </citation>
    <scope>NUCLEOTIDE SEQUENCE [LARGE SCALE GENOMIC DNA]</scope>
    <source>
        <strain evidence="6">DSM 16413 / CCM 7287 / MTCC 6362 / UT26 / NBRC 101211 / UT26S</strain>
    </source>
</reference>
<name>D4Z8G8_SPHIU</name>
<gene>
    <name evidence="5" type="ordered locus">SJA_C2-04240</name>
</gene>
<evidence type="ECO:0000313" key="5">
    <source>
        <dbReference type="EMBL" id="BAI98787.1"/>
    </source>
</evidence>
<dbReference type="InterPro" id="IPR036390">
    <property type="entry name" value="WH_DNA-bd_sf"/>
</dbReference>
<protein>
    <submittedName>
        <fullName evidence="5">AsnC-family transcriptional regulator</fullName>
    </submittedName>
</protein>
<dbReference type="Pfam" id="PF01037">
    <property type="entry name" value="AsnC_trans_reg"/>
    <property type="match status" value="1"/>
</dbReference>
<evidence type="ECO:0000313" key="6">
    <source>
        <dbReference type="Proteomes" id="UP000007753"/>
    </source>
</evidence>
<organism evidence="5 6">
    <name type="scientific">Sphingobium indicum (strain DSM 16413 / CCM 7287 / MTCC 6362 / UT26 / NBRC 101211 / UT26S)</name>
    <name type="common">Sphingobium japonicum</name>
    <dbReference type="NCBI Taxonomy" id="452662"/>
    <lineage>
        <taxon>Bacteria</taxon>
        <taxon>Pseudomonadati</taxon>
        <taxon>Pseudomonadota</taxon>
        <taxon>Alphaproteobacteria</taxon>
        <taxon>Sphingomonadales</taxon>
        <taxon>Sphingomonadaceae</taxon>
        <taxon>Sphingobium</taxon>
    </lineage>
</organism>
<keyword evidence="1" id="KW-0805">Transcription regulation</keyword>
<evidence type="ECO:0000256" key="1">
    <source>
        <dbReference type="ARBA" id="ARBA00023015"/>
    </source>
</evidence>
<dbReference type="SMART" id="SM00344">
    <property type="entry name" value="HTH_ASNC"/>
    <property type="match status" value="1"/>
</dbReference>
<dbReference type="AlphaFoldDB" id="D4Z8G8"/>
<dbReference type="SUPFAM" id="SSF46785">
    <property type="entry name" value="Winged helix' DNA-binding domain"/>
    <property type="match status" value="1"/>
</dbReference>
<dbReference type="InterPro" id="IPR019885">
    <property type="entry name" value="Tscrpt_reg_HTH_AsnC-type_CS"/>
</dbReference>
<dbReference type="KEGG" id="sjp:SJA_C2-04240"/>
<dbReference type="GO" id="GO:0043565">
    <property type="term" value="F:sequence-specific DNA binding"/>
    <property type="evidence" value="ECO:0007669"/>
    <property type="project" value="InterPro"/>
</dbReference>
<proteinExistence type="predicted"/>
<evidence type="ECO:0000259" key="4">
    <source>
        <dbReference type="PROSITE" id="PS50956"/>
    </source>
</evidence>